<dbReference type="GO" id="GO:0005886">
    <property type="term" value="C:plasma membrane"/>
    <property type="evidence" value="ECO:0007669"/>
    <property type="project" value="UniProtKB-SubCell"/>
</dbReference>
<dbReference type="PANTHER" id="PTHR33406:SF6">
    <property type="entry name" value="MEMBRANE PROTEIN YDGH-RELATED"/>
    <property type="match status" value="1"/>
</dbReference>
<evidence type="ECO:0000313" key="10">
    <source>
        <dbReference type="EMBL" id="EQD77617.1"/>
    </source>
</evidence>
<keyword evidence="5 8" id="KW-1133">Transmembrane helix</keyword>
<feature type="non-terminal residue" evidence="10">
    <location>
        <position position="358"/>
    </location>
</feature>
<evidence type="ECO:0000256" key="7">
    <source>
        <dbReference type="SAM" id="MobiDB-lite"/>
    </source>
</evidence>
<evidence type="ECO:0000256" key="8">
    <source>
        <dbReference type="SAM" id="Phobius"/>
    </source>
</evidence>
<feature type="non-terminal residue" evidence="10">
    <location>
        <position position="1"/>
    </location>
</feature>
<keyword evidence="3" id="KW-1003">Cell membrane</keyword>
<comment type="caution">
    <text evidence="10">The sequence shown here is derived from an EMBL/GenBank/DDBJ whole genome shotgun (WGS) entry which is preliminary data.</text>
</comment>
<reference evidence="10" key="1">
    <citation type="submission" date="2013-08" db="EMBL/GenBank/DDBJ databases">
        <authorList>
            <person name="Mendez C."/>
            <person name="Richter M."/>
            <person name="Ferrer M."/>
            <person name="Sanchez J."/>
        </authorList>
    </citation>
    <scope>NUCLEOTIDE SEQUENCE</scope>
</reference>
<dbReference type="SUPFAM" id="SSF82866">
    <property type="entry name" value="Multidrug efflux transporter AcrB transmembrane domain"/>
    <property type="match status" value="1"/>
</dbReference>
<comment type="similarity">
    <text evidence="2">Belongs to the resistance-nodulation-cell division (RND) (TC 2.A.6) family. MmpL subfamily.</text>
</comment>
<dbReference type="PANTHER" id="PTHR33406">
    <property type="entry name" value="MEMBRANE PROTEIN MJ1562-RELATED"/>
    <property type="match status" value="1"/>
</dbReference>
<dbReference type="Pfam" id="PF03176">
    <property type="entry name" value="MMPL"/>
    <property type="match status" value="1"/>
</dbReference>
<keyword evidence="4 8" id="KW-0812">Transmembrane</keyword>
<organism evidence="10">
    <name type="scientific">mine drainage metagenome</name>
    <dbReference type="NCBI Taxonomy" id="410659"/>
    <lineage>
        <taxon>unclassified sequences</taxon>
        <taxon>metagenomes</taxon>
        <taxon>ecological metagenomes</taxon>
    </lineage>
</organism>
<accession>T1C6H7</accession>
<comment type="subcellular location">
    <subcellularLocation>
        <location evidence="1">Cell membrane</location>
        <topology evidence="1">Multi-pass membrane protein</topology>
    </subcellularLocation>
</comment>
<reference evidence="10" key="2">
    <citation type="journal article" date="2014" name="ISME J.">
        <title>Microbial stratification in low pH oxic and suboxic macroscopic growths along an acid mine drainage.</title>
        <authorList>
            <person name="Mendez-Garcia C."/>
            <person name="Mesa V."/>
            <person name="Sprenger R.R."/>
            <person name="Richter M."/>
            <person name="Diez M.S."/>
            <person name="Solano J."/>
            <person name="Bargiela R."/>
            <person name="Golyshina O.V."/>
            <person name="Manteca A."/>
            <person name="Ramos J.L."/>
            <person name="Gallego J.R."/>
            <person name="Llorente I."/>
            <person name="Martins Dos Santos V.A."/>
            <person name="Jensen O.N."/>
            <person name="Pelaez A.I."/>
            <person name="Sanchez J."/>
            <person name="Ferrer M."/>
        </authorList>
    </citation>
    <scope>NUCLEOTIDE SEQUENCE</scope>
</reference>
<evidence type="ECO:0000256" key="4">
    <source>
        <dbReference type="ARBA" id="ARBA00022692"/>
    </source>
</evidence>
<feature type="compositionally biased region" description="Polar residues" evidence="7">
    <location>
        <begin position="333"/>
        <end position="346"/>
    </location>
</feature>
<dbReference type="AlphaFoldDB" id="T1C6H7"/>
<feature type="transmembrane region" description="Helical" evidence="8">
    <location>
        <begin position="73"/>
        <end position="89"/>
    </location>
</feature>
<sequence length="358" mass="37616">TEFLSPDGSVALVLVDFSVSDSFRTADGTYPAQAATPTVRSLAAAWFGSAAAVTGTGAFAYDAAQLTNSSGPLFALTFVFLALAVAITLRSWIAPLLTLTVVSLATLVGYLAIEVTALLLGRVDYTVTYTLTAVTLGVGTDYSLFLLYRYREELTRGQPPEAALRVATRSSGFAVLVSAVTVAVGLGSLSFLSGLETWGPVLAITILAIGILSVTLLPAMIRLIGPRLFVRRWLRPAAAPERSIFYRAAARSGRRPILLLLLAAMIAVPAVAGFLVVPTTYNFSGGLPSGTQSAQGQQTIQNAFGANLLYPTYVIVTAPTSFLAANGTLTPSALQSLPQRPPTSSIGRRAVGERSVRR</sequence>
<feature type="transmembrane region" description="Helical" evidence="8">
    <location>
        <begin position="201"/>
        <end position="225"/>
    </location>
</feature>
<feature type="transmembrane region" description="Helical" evidence="8">
    <location>
        <begin position="257"/>
        <end position="277"/>
    </location>
</feature>
<feature type="domain" description="Membrane transport protein MMPL" evidence="9">
    <location>
        <begin position="2"/>
        <end position="257"/>
    </location>
</feature>
<evidence type="ECO:0000256" key="1">
    <source>
        <dbReference type="ARBA" id="ARBA00004651"/>
    </source>
</evidence>
<feature type="transmembrane region" description="Helical" evidence="8">
    <location>
        <begin position="96"/>
        <end position="120"/>
    </location>
</feature>
<proteinExistence type="inferred from homology"/>
<evidence type="ECO:0000256" key="6">
    <source>
        <dbReference type="ARBA" id="ARBA00023136"/>
    </source>
</evidence>
<evidence type="ECO:0000259" key="9">
    <source>
        <dbReference type="Pfam" id="PF03176"/>
    </source>
</evidence>
<dbReference type="InterPro" id="IPR004869">
    <property type="entry name" value="MMPL_dom"/>
</dbReference>
<dbReference type="Gene3D" id="1.20.1640.10">
    <property type="entry name" value="Multidrug efflux transporter AcrB transmembrane domain"/>
    <property type="match status" value="1"/>
</dbReference>
<evidence type="ECO:0000256" key="2">
    <source>
        <dbReference type="ARBA" id="ARBA00010157"/>
    </source>
</evidence>
<evidence type="ECO:0000256" key="5">
    <source>
        <dbReference type="ARBA" id="ARBA00022989"/>
    </source>
</evidence>
<feature type="transmembrane region" description="Helical" evidence="8">
    <location>
        <begin position="126"/>
        <end position="148"/>
    </location>
</feature>
<evidence type="ECO:0000256" key="3">
    <source>
        <dbReference type="ARBA" id="ARBA00022475"/>
    </source>
</evidence>
<gene>
    <name evidence="10" type="ORF">B1B_00968</name>
</gene>
<name>T1C6H7_9ZZZZ</name>
<keyword evidence="6 8" id="KW-0472">Membrane</keyword>
<dbReference type="EMBL" id="AUZY01000711">
    <property type="protein sequence ID" value="EQD77617.1"/>
    <property type="molecule type" value="Genomic_DNA"/>
</dbReference>
<protein>
    <submittedName>
        <fullName evidence="10">Integral membrane transport protein mmpL8</fullName>
    </submittedName>
</protein>
<feature type="transmembrane region" description="Helical" evidence="8">
    <location>
        <begin position="42"/>
        <end position="61"/>
    </location>
</feature>
<feature type="region of interest" description="Disordered" evidence="7">
    <location>
        <begin position="333"/>
        <end position="358"/>
    </location>
</feature>
<dbReference type="InterPro" id="IPR050545">
    <property type="entry name" value="Mycobact_MmpL"/>
</dbReference>
<feature type="transmembrane region" description="Helical" evidence="8">
    <location>
        <begin position="173"/>
        <end position="195"/>
    </location>
</feature>